<keyword evidence="7" id="KW-1185">Reference proteome</keyword>
<dbReference type="GO" id="GO:0003677">
    <property type="term" value="F:DNA binding"/>
    <property type="evidence" value="ECO:0007669"/>
    <property type="project" value="UniProtKB-KW"/>
</dbReference>
<keyword evidence="3" id="KW-0804">Transcription</keyword>
<dbReference type="InterPro" id="IPR018490">
    <property type="entry name" value="cNMP-bd_dom_sf"/>
</dbReference>
<dbReference type="Pfam" id="PF00027">
    <property type="entry name" value="cNMP_binding"/>
    <property type="match status" value="1"/>
</dbReference>
<dbReference type="eggNOG" id="COG0664">
    <property type="taxonomic scope" value="Bacteria"/>
</dbReference>
<dbReference type="PANTHER" id="PTHR24567">
    <property type="entry name" value="CRP FAMILY TRANSCRIPTIONAL REGULATORY PROTEIN"/>
    <property type="match status" value="1"/>
</dbReference>
<dbReference type="EMBL" id="JAMC01000012">
    <property type="protein sequence ID" value="KEJ87908.1"/>
    <property type="molecule type" value="Genomic_DNA"/>
</dbReference>
<reference evidence="6 7" key="1">
    <citation type="submission" date="2014-01" db="EMBL/GenBank/DDBJ databases">
        <title>Sulfitobacter donghicola JCM 14565 Genome Sequencing.</title>
        <authorList>
            <person name="Lai Q."/>
            <person name="Hong Z."/>
        </authorList>
    </citation>
    <scope>NUCLEOTIDE SEQUENCE [LARGE SCALE GENOMIC DNA]</scope>
    <source>
        <strain evidence="6 7">JCM 14565</strain>
    </source>
</reference>
<dbReference type="CDD" id="cd00092">
    <property type="entry name" value="HTH_CRP"/>
    <property type="match status" value="1"/>
</dbReference>
<sequence>MQINIMTLPILRDFKCSHCPIRHRAVCAHCDTDELQLLENIKSYRSFSAGESILWRGEPLDYVASVVTGVAALSKTLEDGRTQMVGLLLPSDFMGRPGRKQIAFDVTATTDVTLCCFDRKPFEKLVNDTPHLTQRLMELALDELDAARDWMLLLGRKTAREKIATFIEMLARRVHMEKDQDSLILPLSMTRDQIANFLGLTLETVSRQFNALKKDGIIDFSDRKFIAVKNIEALHAASGDDS</sequence>
<proteinExistence type="predicted"/>
<dbReference type="InterPro" id="IPR014710">
    <property type="entry name" value="RmlC-like_jellyroll"/>
</dbReference>
<protein>
    <submittedName>
        <fullName evidence="6">Transcriptional regulator</fullName>
    </submittedName>
</protein>
<dbReference type="SMART" id="SM00100">
    <property type="entry name" value="cNMP"/>
    <property type="match status" value="1"/>
</dbReference>
<dbReference type="STRING" id="1300350.Z948_953"/>
<evidence type="ECO:0000313" key="6">
    <source>
        <dbReference type="EMBL" id="KEJ87908.1"/>
    </source>
</evidence>
<evidence type="ECO:0000256" key="2">
    <source>
        <dbReference type="ARBA" id="ARBA00023125"/>
    </source>
</evidence>
<evidence type="ECO:0000259" key="4">
    <source>
        <dbReference type="PROSITE" id="PS50042"/>
    </source>
</evidence>
<dbReference type="Proteomes" id="UP000027734">
    <property type="component" value="Unassembled WGS sequence"/>
</dbReference>
<dbReference type="Pfam" id="PF13545">
    <property type="entry name" value="HTH_Crp_2"/>
    <property type="match status" value="1"/>
</dbReference>
<comment type="caution">
    <text evidence="6">The sequence shown here is derived from an EMBL/GenBank/DDBJ whole genome shotgun (WGS) entry which is preliminary data.</text>
</comment>
<dbReference type="CDD" id="cd00038">
    <property type="entry name" value="CAP_ED"/>
    <property type="match status" value="1"/>
</dbReference>
<dbReference type="SMART" id="SM00419">
    <property type="entry name" value="HTH_CRP"/>
    <property type="match status" value="1"/>
</dbReference>
<dbReference type="AlphaFoldDB" id="A0A073IC52"/>
<evidence type="ECO:0000259" key="5">
    <source>
        <dbReference type="PROSITE" id="PS51063"/>
    </source>
</evidence>
<dbReference type="GO" id="GO:0003700">
    <property type="term" value="F:DNA-binding transcription factor activity"/>
    <property type="evidence" value="ECO:0007669"/>
    <property type="project" value="InterPro"/>
</dbReference>
<dbReference type="PANTHER" id="PTHR24567:SF75">
    <property type="entry name" value="FUMARATE AND NITRATE REDUCTION REGULATORY PROTEIN"/>
    <property type="match status" value="1"/>
</dbReference>
<evidence type="ECO:0000256" key="3">
    <source>
        <dbReference type="ARBA" id="ARBA00023163"/>
    </source>
</evidence>
<dbReference type="Gene3D" id="2.60.120.10">
    <property type="entry name" value="Jelly Rolls"/>
    <property type="match status" value="1"/>
</dbReference>
<dbReference type="PROSITE" id="PS00042">
    <property type="entry name" value="HTH_CRP_1"/>
    <property type="match status" value="1"/>
</dbReference>
<organism evidence="6 7">
    <name type="scientific">Sulfitobacter donghicola DSW-25 = KCTC 12864 = JCM 14565</name>
    <dbReference type="NCBI Taxonomy" id="1300350"/>
    <lineage>
        <taxon>Bacteria</taxon>
        <taxon>Pseudomonadati</taxon>
        <taxon>Pseudomonadota</taxon>
        <taxon>Alphaproteobacteria</taxon>
        <taxon>Rhodobacterales</taxon>
        <taxon>Roseobacteraceae</taxon>
        <taxon>Sulfitobacter</taxon>
    </lineage>
</organism>
<dbReference type="InterPro" id="IPR036388">
    <property type="entry name" value="WH-like_DNA-bd_sf"/>
</dbReference>
<evidence type="ECO:0000256" key="1">
    <source>
        <dbReference type="ARBA" id="ARBA00023015"/>
    </source>
</evidence>
<accession>A0A073IC52</accession>
<dbReference type="InterPro" id="IPR000595">
    <property type="entry name" value="cNMP-bd_dom"/>
</dbReference>
<dbReference type="GO" id="GO:0005829">
    <property type="term" value="C:cytosol"/>
    <property type="evidence" value="ECO:0007669"/>
    <property type="project" value="TreeGrafter"/>
</dbReference>
<dbReference type="PROSITE" id="PS51063">
    <property type="entry name" value="HTH_CRP_2"/>
    <property type="match status" value="1"/>
</dbReference>
<keyword evidence="1" id="KW-0805">Transcription regulation</keyword>
<dbReference type="InterPro" id="IPR012318">
    <property type="entry name" value="HTH_CRP"/>
</dbReference>
<dbReference type="InterPro" id="IPR018335">
    <property type="entry name" value="Tscrpt_reg_HTH_Crp-type_CS"/>
</dbReference>
<keyword evidence="2" id="KW-0238">DNA-binding</keyword>
<dbReference type="InterPro" id="IPR050397">
    <property type="entry name" value="Env_Response_Regulators"/>
</dbReference>
<dbReference type="PRINTS" id="PR00034">
    <property type="entry name" value="HTHCRP"/>
</dbReference>
<gene>
    <name evidence="6" type="ORF">DSW25_04620</name>
</gene>
<dbReference type="NCBIfam" id="NF045989">
    <property type="entry name" value="TransRegFnrLRhodb"/>
    <property type="match status" value="1"/>
</dbReference>
<dbReference type="Gene3D" id="1.10.10.10">
    <property type="entry name" value="Winged helix-like DNA-binding domain superfamily/Winged helix DNA-binding domain"/>
    <property type="match status" value="1"/>
</dbReference>
<dbReference type="PROSITE" id="PS50042">
    <property type="entry name" value="CNMP_BINDING_3"/>
    <property type="match status" value="1"/>
</dbReference>
<evidence type="ECO:0000313" key="7">
    <source>
        <dbReference type="Proteomes" id="UP000027734"/>
    </source>
</evidence>
<dbReference type="SUPFAM" id="SSF46785">
    <property type="entry name" value="Winged helix' DNA-binding domain"/>
    <property type="match status" value="1"/>
</dbReference>
<feature type="domain" description="HTH crp-type" evidence="5">
    <location>
        <begin position="157"/>
        <end position="232"/>
    </location>
</feature>
<dbReference type="InterPro" id="IPR036390">
    <property type="entry name" value="WH_DNA-bd_sf"/>
</dbReference>
<name>A0A073IC52_9RHOB</name>
<feature type="domain" description="Cyclic nucleotide-binding" evidence="4">
    <location>
        <begin position="26"/>
        <end position="143"/>
    </location>
</feature>
<dbReference type="SUPFAM" id="SSF51206">
    <property type="entry name" value="cAMP-binding domain-like"/>
    <property type="match status" value="1"/>
</dbReference>